<evidence type="ECO:0000313" key="1">
    <source>
        <dbReference type="EMBL" id="MER7377186.1"/>
    </source>
</evidence>
<proteinExistence type="predicted"/>
<name>A0ABV1Y036_9ACTN</name>
<dbReference type="Proteomes" id="UP001486207">
    <property type="component" value="Unassembled WGS sequence"/>
</dbReference>
<keyword evidence="2" id="KW-1185">Reference proteome</keyword>
<dbReference type="EMBL" id="JBEPFB010000017">
    <property type="protein sequence ID" value="MER7377186.1"/>
    <property type="molecule type" value="Genomic_DNA"/>
</dbReference>
<accession>A0ABV1Y036</accession>
<protein>
    <submittedName>
        <fullName evidence="1">Uncharacterized protein</fullName>
    </submittedName>
</protein>
<sequence>MPRRTMLPPNLTRHLYETRRLIAESQGRELPPWFRLTADERAAVEGDMEVFRRAISRAEEEQDIVAAYNASAVEQPQPIGESTAPAAGRCGCPGCSTVAALIELIRQARRLEATLGWDTDSSGKWSSVFAFDSPALSAEDLTRVRKAAREAIDKWVAAGKPFGRIRPETVWPFEVAPPTPLSRDYLRRLQEQLLRTPYRPSFPLLITDVWTTRPPTADKA</sequence>
<comment type="caution">
    <text evidence="1">The sequence shown here is derived from an EMBL/GenBank/DDBJ whole genome shotgun (WGS) entry which is preliminary data.</text>
</comment>
<organism evidence="1 2">
    <name type="scientific">Streptomyces lanatus</name>
    <dbReference type="NCBI Taxonomy" id="66900"/>
    <lineage>
        <taxon>Bacteria</taxon>
        <taxon>Bacillati</taxon>
        <taxon>Actinomycetota</taxon>
        <taxon>Actinomycetes</taxon>
        <taxon>Kitasatosporales</taxon>
        <taxon>Streptomycetaceae</taxon>
        <taxon>Streptomyces</taxon>
    </lineage>
</organism>
<gene>
    <name evidence="1" type="ORF">ABT384_31605</name>
</gene>
<reference evidence="1 2" key="1">
    <citation type="submission" date="2024-06" db="EMBL/GenBank/DDBJ databases">
        <title>The Natural Products Discovery Center: Release of the First 8490 Sequenced Strains for Exploring Actinobacteria Biosynthetic Diversity.</title>
        <authorList>
            <person name="Kalkreuter E."/>
            <person name="Kautsar S.A."/>
            <person name="Yang D."/>
            <person name="Bader C.D."/>
            <person name="Teijaro C.N."/>
            <person name="Fluegel L."/>
            <person name="Davis C.M."/>
            <person name="Simpson J.R."/>
            <person name="Lauterbach L."/>
            <person name="Steele A.D."/>
            <person name="Gui C."/>
            <person name="Meng S."/>
            <person name="Li G."/>
            <person name="Viehrig K."/>
            <person name="Ye F."/>
            <person name="Su P."/>
            <person name="Kiefer A.F."/>
            <person name="Nichols A."/>
            <person name="Cepeda A.J."/>
            <person name="Yan W."/>
            <person name="Fan B."/>
            <person name="Jiang Y."/>
            <person name="Adhikari A."/>
            <person name="Zheng C.-J."/>
            <person name="Schuster L."/>
            <person name="Cowan T.M."/>
            <person name="Smanski M.J."/>
            <person name="Chevrette M.G."/>
            <person name="De Carvalho L.P.S."/>
            <person name="Shen B."/>
        </authorList>
    </citation>
    <scope>NUCLEOTIDE SEQUENCE [LARGE SCALE GENOMIC DNA]</scope>
    <source>
        <strain evidence="1 2">NPDC000155</strain>
    </source>
</reference>
<dbReference type="RefSeq" id="WP_190074151.1">
    <property type="nucleotide sequence ID" value="NZ_BNBM01000017.1"/>
</dbReference>
<evidence type="ECO:0000313" key="2">
    <source>
        <dbReference type="Proteomes" id="UP001486207"/>
    </source>
</evidence>